<dbReference type="PANTHER" id="PTHR46575:SF1">
    <property type="entry name" value="AMYLOID PROTEIN-BINDING PROTEIN 2"/>
    <property type="match status" value="1"/>
</dbReference>
<dbReference type="SMART" id="SM00028">
    <property type="entry name" value="TPR"/>
    <property type="match status" value="3"/>
</dbReference>
<reference evidence="3" key="1">
    <citation type="submission" date="2025-08" db="UniProtKB">
        <authorList>
            <consortium name="RefSeq"/>
        </authorList>
    </citation>
    <scope>IDENTIFICATION</scope>
    <source>
        <tissue evidence="3">Whole Larva</tissue>
    </source>
</reference>
<dbReference type="InterPro" id="IPR011990">
    <property type="entry name" value="TPR-like_helical_dom_sf"/>
</dbReference>
<evidence type="ECO:0000313" key="2">
    <source>
        <dbReference type="Proteomes" id="UP000695000"/>
    </source>
</evidence>
<keyword evidence="2" id="KW-1185">Reference proteome</keyword>
<dbReference type="PROSITE" id="PS50005">
    <property type="entry name" value="TPR"/>
    <property type="match status" value="1"/>
</dbReference>
<dbReference type="Pfam" id="PF13424">
    <property type="entry name" value="TPR_12"/>
    <property type="match status" value="1"/>
</dbReference>
<dbReference type="Proteomes" id="UP000695000">
    <property type="component" value="Unplaced"/>
</dbReference>
<evidence type="ECO:0000313" key="3">
    <source>
        <dbReference type="RefSeq" id="XP_017782745.1"/>
    </source>
</evidence>
<organism evidence="2 3">
    <name type="scientific">Nicrophorus vespilloides</name>
    <name type="common">Boreal carrion beetle</name>
    <dbReference type="NCBI Taxonomy" id="110193"/>
    <lineage>
        <taxon>Eukaryota</taxon>
        <taxon>Metazoa</taxon>
        <taxon>Ecdysozoa</taxon>
        <taxon>Arthropoda</taxon>
        <taxon>Hexapoda</taxon>
        <taxon>Insecta</taxon>
        <taxon>Pterygota</taxon>
        <taxon>Neoptera</taxon>
        <taxon>Endopterygota</taxon>
        <taxon>Coleoptera</taxon>
        <taxon>Polyphaga</taxon>
        <taxon>Staphyliniformia</taxon>
        <taxon>Silphidae</taxon>
        <taxon>Nicrophorinae</taxon>
        <taxon>Nicrophorus</taxon>
    </lineage>
</organism>
<dbReference type="GeneID" id="108567054"/>
<name>A0ABM1N7E5_NICVS</name>
<dbReference type="InterPro" id="IPR019734">
    <property type="entry name" value="TPR_rpt"/>
</dbReference>
<dbReference type="RefSeq" id="XP_017782745.1">
    <property type="nucleotide sequence ID" value="XM_017927256.1"/>
</dbReference>
<dbReference type="Gene3D" id="1.25.40.10">
    <property type="entry name" value="Tetratricopeptide repeat domain"/>
    <property type="match status" value="2"/>
</dbReference>
<dbReference type="Pfam" id="PF13374">
    <property type="entry name" value="TPR_10"/>
    <property type="match status" value="1"/>
</dbReference>
<keyword evidence="1" id="KW-0802">TPR repeat</keyword>
<sequence length="579" mass="67887">MVNLDKEVMKKPIPSLYSCCLNNIITNNYDIHHHESLDSLPDHIVCDIYYKMYLKNSFYWLSYELSEYNVISKVLRVKHTRSQFLKMFGDLKDFDPELDKFVVKQFEEAISNSKPDDYCVIENGLRIGAFFSELGWYPIAHEILNMTEKYCLTLERNVHILKKLLYLYHRRLFVESSYSLFTHAENTFQLANKVIQELEDLQTLPNLCGLYAIFAHLFVMRSEYNEAYKWAHKSITLLKSSMPTRMIIDVLRISSRACVFKRKFAHAALLIEQALCLAERKFKHDKNPILADILMDYGFYLLNTDRFEDSVKLYRKAVDIRLSMFGAKSLKVAFVKEDLAYAMYVHEYSSGDFTEAIKVITESIDVLTDLVPKNHLALASTHRVKALILEEMAIDMRHQANQETRDKFFITAETLHKEALDVSLEFFGKINVHTAKHYGNLGRLYQSMNRYEQAEKMHLQAIQIKEHLLGADDYEVGLSLGHLASLYNFHMRRYRDAEKLYLRSIDISLKLFGETYSCLEYDYRGLIKVYTELEDIVKLERFTDVIKDWKDRRKDMVVPKIPTTELSVQTIIQKFTAQC</sequence>
<gene>
    <name evidence="3" type="primary">LOC108567054</name>
</gene>
<dbReference type="PANTHER" id="PTHR46575">
    <property type="entry name" value="AMYLOID PROTEIN-BINDING PROTEIN 2"/>
    <property type="match status" value="1"/>
</dbReference>
<accession>A0ABM1N7E5</accession>
<dbReference type="SUPFAM" id="SSF48452">
    <property type="entry name" value="TPR-like"/>
    <property type="match status" value="2"/>
</dbReference>
<dbReference type="InterPro" id="IPR042476">
    <property type="entry name" value="APPBP2"/>
</dbReference>
<proteinExistence type="predicted"/>
<feature type="repeat" description="TPR" evidence="1">
    <location>
        <begin position="435"/>
        <end position="468"/>
    </location>
</feature>
<evidence type="ECO:0000256" key="1">
    <source>
        <dbReference type="PROSITE-ProRule" id="PRU00339"/>
    </source>
</evidence>
<protein>
    <submittedName>
        <fullName evidence="3">Amyloid protein-binding protein 2</fullName>
    </submittedName>
</protein>